<evidence type="ECO:0000313" key="2">
    <source>
        <dbReference type="Proteomes" id="UP001165064"/>
    </source>
</evidence>
<name>A0ACB5ST91_AMBMO</name>
<comment type="caution">
    <text evidence="1">The sequence shown here is derived from an EMBL/GenBank/DDBJ whole genome shotgun (WGS) entry which is preliminary data.</text>
</comment>
<sequence>MNNKTRKAELQQEEPQSFTATSRTNTNMTDASTTTTSGAVHPIELTVQSVLETPLELLNLNLNSLDETQLILTAILKRLDSKILQIQDNIFDDGSSSRPNDKRNPTIAGDDGKSDYERRRRFSGFEDLQDELDLEEEDERVDLSDYLNRISHLKETLEGVNGKLDKVDKRVDKIINNLNLD</sequence>
<proteinExistence type="predicted"/>
<dbReference type="Proteomes" id="UP001165064">
    <property type="component" value="Unassembled WGS sequence"/>
</dbReference>
<reference evidence="1" key="1">
    <citation type="submission" date="2023-04" db="EMBL/GenBank/DDBJ databases">
        <title>Ambrosiozyma monospora NBRC 10751.</title>
        <authorList>
            <person name="Ichikawa N."/>
            <person name="Sato H."/>
            <person name="Tonouchi N."/>
        </authorList>
    </citation>
    <scope>NUCLEOTIDE SEQUENCE</scope>
    <source>
        <strain evidence="1">NBRC 10751</strain>
    </source>
</reference>
<evidence type="ECO:0000313" key="1">
    <source>
        <dbReference type="EMBL" id="GME72054.1"/>
    </source>
</evidence>
<organism evidence="1 2">
    <name type="scientific">Ambrosiozyma monospora</name>
    <name type="common">Yeast</name>
    <name type="synonym">Endomycopsis monosporus</name>
    <dbReference type="NCBI Taxonomy" id="43982"/>
    <lineage>
        <taxon>Eukaryota</taxon>
        <taxon>Fungi</taxon>
        <taxon>Dikarya</taxon>
        <taxon>Ascomycota</taxon>
        <taxon>Saccharomycotina</taxon>
        <taxon>Pichiomycetes</taxon>
        <taxon>Pichiales</taxon>
        <taxon>Pichiaceae</taxon>
        <taxon>Ambrosiozyma</taxon>
    </lineage>
</organism>
<accession>A0ACB5ST91</accession>
<dbReference type="EMBL" id="BSXS01000333">
    <property type="protein sequence ID" value="GME72054.1"/>
    <property type="molecule type" value="Genomic_DNA"/>
</dbReference>
<keyword evidence="2" id="KW-1185">Reference proteome</keyword>
<protein>
    <submittedName>
        <fullName evidence="1">Unnamed protein product</fullName>
    </submittedName>
</protein>
<gene>
    <name evidence="1" type="ORF">Amon02_000083100</name>
</gene>